<name>A0A9D3WV27_9SAUR</name>
<dbReference type="EMBL" id="JAHDVG010000485">
    <property type="protein sequence ID" value="KAH1168619.1"/>
    <property type="molecule type" value="Genomic_DNA"/>
</dbReference>
<dbReference type="AlphaFoldDB" id="A0A9D3WV27"/>
<reference evidence="2" key="1">
    <citation type="submission" date="2021-09" db="EMBL/GenBank/DDBJ databases">
        <title>The genome of Mauremys mutica provides insights into the evolution of semi-aquatic lifestyle.</title>
        <authorList>
            <person name="Gong S."/>
            <person name="Gao Y."/>
        </authorList>
    </citation>
    <scope>NUCLEOTIDE SEQUENCE</scope>
    <source>
        <strain evidence="2">MM-2020</strain>
        <tissue evidence="2">Muscle</tissue>
    </source>
</reference>
<organism evidence="2 3">
    <name type="scientific">Mauremys mutica</name>
    <name type="common">yellowpond turtle</name>
    <dbReference type="NCBI Taxonomy" id="74926"/>
    <lineage>
        <taxon>Eukaryota</taxon>
        <taxon>Metazoa</taxon>
        <taxon>Chordata</taxon>
        <taxon>Craniata</taxon>
        <taxon>Vertebrata</taxon>
        <taxon>Euteleostomi</taxon>
        <taxon>Archelosauria</taxon>
        <taxon>Testudinata</taxon>
        <taxon>Testudines</taxon>
        <taxon>Cryptodira</taxon>
        <taxon>Durocryptodira</taxon>
        <taxon>Testudinoidea</taxon>
        <taxon>Geoemydidae</taxon>
        <taxon>Geoemydinae</taxon>
        <taxon>Mauremys</taxon>
    </lineage>
</organism>
<accession>A0A9D3WV27</accession>
<dbReference type="Proteomes" id="UP000827986">
    <property type="component" value="Unassembled WGS sequence"/>
</dbReference>
<evidence type="ECO:0000256" key="1">
    <source>
        <dbReference type="SAM" id="MobiDB-lite"/>
    </source>
</evidence>
<gene>
    <name evidence="2" type="ORF">KIL84_013209</name>
</gene>
<sequence length="207" mass="22787">MSPGTLEARGILFEQESKIPLLALRHPPTQKAVQPQAVPRGETVKASQYLGSHGKDWRQDLEKLTELLQTQLMSAFRWKAIPLPAQNARLPRGTGSLAELEATPAPAQNTRLPRGTGSLAELEATPAPAQNTRPPRDTGSPAELEVTPCRPRTLAFPEVQAAQLSWRPHPRRPRTLAFPEVQAAWLSWRSPPAGPERSPSPRYRQSG</sequence>
<comment type="caution">
    <text evidence="2">The sequence shown here is derived from an EMBL/GenBank/DDBJ whole genome shotgun (WGS) entry which is preliminary data.</text>
</comment>
<proteinExistence type="predicted"/>
<feature type="region of interest" description="Disordered" evidence="1">
    <location>
        <begin position="186"/>
        <end position="207"/>
    </location>
</feature>
<evidence type="ECO:0000313" key="2">
    <source>
        <dbReference type="EMBL" id="KAH1168619.1"/>
    </source>
</evidence>
<feature type="region of interest" description="Disordered" evidence="1">
    <location>
        <begin position="123"/>
        <end position="151"/>
    </location>
</feature>
<evidence type="ECO:0000313" key="3">
    <source>
        <dbReference type="Proteomes" id="UP000827986"/>
    </source>
</evidence>
<keyword evidence="3" id="KW-1185">Reference proteome</keyword>
<protein>
    <submittedName>
        <fullName evidence="2">Uncharacterized protein</fullName>
    </submittedName>
</protein>